<evidence type="ECO:0000256" key="2">
    <source>
        <dbReference type="ARBA" id="ARBA00022450"/>
    </source>
</evidence>
<dbReference type="Pfam" id="PF00668">
    <property type="entry name" value="Condensation"/>
    <property type="match status" value="2"/>
</dbReference>
<dbReference type="GO" id="GO:0005737">
    <property type="term" value="C:cytoplasm"/>
    <property type="evidence" value="ECO:0007669"/>
    <property type="project" value="TreeGrafter"/>
</dbReference>
<dbReference type="CDD" id="cd19531">
    <property type="entry name" value="LCL_NRPS-like"/>
    <property type="match status" value="1"/>
</dbReference>
<dbReference type="InterPro" id="IPR001242">
    <property type="entry name" value="Condensation_dom"/>
</dbReference>
<dbReference type="InterPro" id="IPR025110">
    <property type="entry name" value="AMP-bd_C"/>
</dbReference>
<dbReference type="Pfam" id="PF00550">
    <property type="entry name" value="PP-binding"/>
    <property type="match status" value="1"/>
</dbReference>
<dbReference type="GO" id="GO:0008610">
    <property type="term" value="P:lipid biosynthetic process"/>
    <property type="evidence" value="ECO:0007669"/>
    <property type="project" value="UniProtKB-ARBA"/>
</dbReference>
<dbReference type="Gene3D" id="3.30.300.30">
    <property type="match status" value="1"/>
</dbReference>
<gene>
    <name evidence="6" type="ORF">SAMN06265355_10275</name>
</gene>
<dbReference type="InterPro" id="IPR000873">
    <property type="entry name" value="AMP-dep_synth/lig_dom"/>
</dbReference>
<name>A0A238VMV7_9ACTN</name>
<evidence type="ECO:0000256" key="3">
    <source>
        <dbReference type="ARBA" id="ARBA00022553"/>
    </source>
</evidence>
<dbReference type="InterPro" id="IPR042099">
    <property type="entry name" value="ANL_N_sf"/>
</dbReference>
<dbReference type="GO" id="GO:0044550">
    <property type="term" value="P:secondary metabolite biosynthetic process"/>
    <property type="evidence" value="ECO:0007669"/>
    <property type="project" value="TreeGrafter"/>
</dbReference>
<organism evidence="6 7">
    <name type="scientific">Actinomadura mexicana</name>
    <dbReference type="NCBI Taxonomy" id="134959"/>
    <lineage>
        <taxon>Bacteria</taxon>
        <taxon>Bacillati</taxon>
        <taxon>Actinomycetota</taxon>
        <taxon>Actinomycetes</taxon>
        <taxon>Streptosporangiales</taxon>
        <taxon>Thermomonosporaceae</taxon>
        <taxon>Actinomadura</taxon>
    </lineage>
</organism>
<dbReference type="InterPro" id="IPR006162">
    <property type="entry name" value="Ppantetheine_attach_site"/>
</dbReference>
<dbReference type="RefSeq" id="WP_089310395.1">
    <property type="nucleotide sequence ID" value="NZ_FZNP01000002.1"/>
</dbReference>
<dbReference type="InterPro" id="IPR045851">
    <property type="entry name" value="AMP-bd_C_sf"/>
</dbReference>
<dbReference type="InterPro" id="IPR023213">
    <property type="entry name" value="CAT-like_dom_sf"/>
</dbReference>
<evidence type="ECO:0000256" key="4">
    <source>
        <dbReference type="SAM" id="MobiDB-lite"/>
    </source>
</evidence>
<evidence type="ECO:0000256" key="1">
    <source>
        <dbReference type="ARBA" id="ARBA00001957"/>
    </source>
</evidence>
<dbReference type="Gene3D" id="1.10.1200.10">
    <property type="entry name" value="ACP-like"/>
    <property type="match status" value="1"/>
</dbReference>
<comment type="cofactor">
    <cofactor evidence="1">
        <name>pantetheine 4'-phosphate</name>
        <dbReference type="ChEBI" id="CHEBI:47942"/>
    </cofactor>
</comment>
<dbReference type="InterPro" id="IPR036736">
    <property type="entry name" value="ACP-like_sf"/>
</dbReference>
<dbReference type="PROSITE" id="PS50075">
    <property type="entry name" value="CARRIER"/>
    <property type="match status" value="1"/>
</dbReference>
<feature type="region of interest" description="Disordered" evidence="4">
    <location>
        <begin position="896"/>
        <end position="921"/>
    </location>
</feature>
<dbReference type="PANTHER" id="PTHR45527">
    <property type="entry name" value="NONRIBOSOMAL PEPTIDE SYNTHETASE"/>
    <property type="match status" value="1"/>
</dbReference>
<dbReference type="OrthoDB" id="3671989at2"/>
<dbReference type="Proteomes" id="UP000198420">
    <property type="component" value="Unassembled WGS sequence"/>
</dbReference>
<dbReference type="InterPro" id="IPR009081">
    <property type="entry name" value="PP-bd_ACP"/>
</dbReference>
<dbReference type="Pfam" id="PF00501">
    <property type="entry name" value="AMP-binding"/>
    <property type="match status" value="1"/>
</dbReference>
<dbReference type="SUPFAM" id="SSF56801">
    <property type="entry name" value="Acetyl-CoA synthetase-like"/>
    <property type="match status" value="1"/>
</dbReference>
<dbReference type="SUPFAM" id="SSF52777">
    <property type="entry name" value="CoA-dependent acyltransferases"/>
    <property type="match status" value="4"/>
</dbReference>
<keyword evidence="7" id="KW-1185">Reference proteome</keyword>
<dbReference type="InterPro" id="IPR020806">
    <property type="entry name" value="PKS_PP-bd"/>
</dbReference>
<dbReference type="Gene3D" id="3.30.559.30">
    <property type="entry name" value="Nonribosomal peptide synthetase, condensation domain"/>
    <property type="match status" value="2"/>
</dbReference>
<proteinExistence type="predicted"/>
<dbReference type="SMART" id="SM00823">
    <property type="entry name" value="PKS_PP"/>
    <property type="match status" value="1"/>
</dbReference>
<dbReference type="Gene3D" id="3.40.50.12780">
    <property type="entry name" value="N-terminal domain of ligase-like"/>
    <property type="match status" value="2"/>
</dbReference>
<keyword evidence="3" id="KW-0597">Phosphoprotein</keyword>
<accession>A0A238VMV7</accession>
<dbReference type="EMBL" id="FZNP01000002">
    <property type="protein sequence ID" value="SNR35511.1"/>
    <property type="molecule type" value="Genomic_DNA"/>
</dbReference>
<keyword evidence="2" id="KW-0596">Phosphopantetheine</keyword>
<dbReference type="SUPFAM" id="SSF47336">
    <property type="entry name" value="ACP-like"/>
    <property type="match status" value="1"/>
</dbReference>
<protein>
    <submittedName>
        <fullName evidence="6">Non-ribosomal peptide synthetase component F</fullName>
    </submittedName>
</protein>
<dbReference type="CDD" id="cd19543">
    <property type="entry name" value="DCL_NRPS"/>
    <property type="match status" value="1"/>
</dbReference>
<evidence type="ECO:0000313" key="7">
    <source>
        <dbReference type="Proteomes" id="UP000198420"/>
    </source>
</evidence>
<dbReference type="PROSITE" id="PS00012">
    <property type="entry name" value="PHOSPHOPANTETHEINE"/>
    <property type="match status" value="1"/>
</dbReference>
<dbReference type="GO" id="GO:0043041">
    <property type="term" value="P:amino acid activation for nonribosomal peptide biosynthetic process"/>
    <property type="evidence" value="ECO:0007669"/>
    <property type="project" value="TreeGrafter"/>
</dbReference>
<dbReference type="PANTHER" id="PTHR45527:SF1">
    <property type="entry name" value="FATTY ACID SYNTHASE"/>
    <property type="match status" value="1"/>
</dbReference>
<reference evidence="7" key="1">
    <citation type="submission" date="2017-06" db="EMBL/GenBank/DDBJ databases">
        <authorList>
            <person name="Varghese N."/>
            <person name="Submissions S."/>
        </authorList>
    </citation>
    <scope>NUCLEOTIDE SEQUENCE [LARGE SCALE GENOMIC DNA]</scope>
    <source>
        <strain evidence="7">DSM 44485</strain>
    </source>
</reference>
<evidence type="ECO:0000259" key="5">
    <source>
        <dbReference type="PROSITE" id="PS50075"/>
    </source>
</evidence>
<dbReference type="Gene3D" id="3.30.559.10">
    <property type="entry name" value="Chloramphenicol acetyltransferase-like domain"/>
    <property type="match status" value="2"/>
</dbReference>
<dbReference type="Pfam" id="PF13193">
    <property type="entry name" value="AMP-binding_C"/>
    <property type="match status" value="1"/>
</dbReference>
<feature type="domain" description="Carrier" evidence="5">
    <location>
        <begin position="925"/>
        <end position="999"/>
    </location>
</feature>
<sequence>MRPDQIERICRLTPLQDGMFFEALRKQDSGETIYQLCLRLEGPLSPSLLRESWRAVLRRHPILRTSFHYERLDLPVQVVSRDADPAWRESDWRGTPADEIEQRLNAMLDTDRTRPFELGQAPLMRLEVVRVADEAWWLIWSYHHLLLDGWSTYLVLDDVFGWYRELAAGRLPERREPRPFWEYVAWTQRQDLGKAERFWRDRLAGFTSPTPIGEAPVDLPDRDGPEFGEVHATLPAEVFSGLEALARTRRLTLGTVVQAAWALTLSRYSRREDVVFGSVVSGRPPEFAGVDDMVGLFINVLPVRARVPGDAALADWLTDLQAQLADGREYDYSPLAHVQRWSEVPRGTALFESLVVYINYPVRPSWTDGGTVRVADLRVIQQPHYPLHLTAVPDQGRLRMVLGYDPARFRRGTVERVRDLVVEILTIAATDPERRVGELPGWPEPGGRAAADDAVTATGVPASGRALDRLTGQCRRTPDAPAVICGDLTLTYGELDRRAERLADELRRSGAGPVAVVLGPSAELAVGLLAVIRAGGTILPLDPDDGPERIRAAVGAAGATLALCDGSGADRLAEIDRPVATDRLTVDGDLRLLRLGEAEYPGARPDTGPTPAGGTADASLAARWAVLGHDAREPAATLIRYDALAELLHWMGEHFPLSAGDRVAHLRSPGSAESVRDVLWTMSSGAALVLLPPAARSSAGAAPDVPEEVLAENEVTVAVIPGSPPDSSTVASALGRCRSLRLVFAPGPLPTASRLELTQATGADLVEEYRFPDPVPQSSFWHAGTGELLAAPVAARRRGHARVLPSPADAGGPVPARNAGARQWAAEAALAGHPGVRDAAVTVGTGPSGEPRLTAYVVPAGDSAHGTPDAAELAEFLTRRLPARLVPATFVPLADMPTARDGQPDVAALPAPEDDGGRDAPPVASPAAVMAEVLTGIWAQVFDRAPGLDEDFFDLGGHSLLAIKLVSRIRSAVGVDFTLNDLFGDPTVIGTARAVMAALRSGDTLEPERAIPRCDRTGPIPASFAQERLWILDRLGGAARHDNILLPCRLRGPLDVPAFRAALAAVMERHEMLRTCLGEMDGRPVQVVHGSVEPPLAVSDLSSLPLPEAERGARTMLEEDSALRFDLSAAPLFKVRVVRLNDDDHVIGICLHHVAIDGWSTGVLFRDLGEYYQRFVTGQAAALTPLSAQYADFATWQRRRLTGEPLDELLRYWTGELRDAPELLELRPGRPRPTERSYEGGRCDVDLTPDDLRIVRGLARQEGGTLFMVLFAAFAVLVARRAGRREFVIGVPVAGRSHPDLEDLVGFFVNTLPLRLDLSGEPTFRRLLQHVRRVHLGALAHEDLPFERLVSELGPDRATDRFPLVQVAFNFQNAPFAPPRFGEVEATPFETEHEVARFDLVAELYEWQDGVHCMFHYSADLFEPAFVEQLADEYLDLVRRLTAEPDGLVFATADGAADVPAQVRQALDTSSVNRLRALSGQG</sequence>
<dbReference type="GO" id="GO:0031177">
    <property type="term" value="F:phosphopantetheine binding"/>
    <property type="evidence" value="ECO:0007669"/>
    <property type="project" value="InterPro"/>
</dbReference>
<evidence type="ECO:0000313" key="6">
    <source>
        <dbReference type="EMBL" id="SNR35511.1"/>
    </source>
</evidence>
<dbReference type="GO" id="GO:0003824">
    <property type="term" value="F:catalytic activity"/>
    <property type="evidence" value="ECO:0007669"/>
    <property type="project" value="InterPro"/>
</dbReference>